<feature type="domain" description="WLGC" evidence="2">
    <location>
        <begin position="490"/>
        <end position="547"/>
    </location>
</feature>
<dbReference type="OrthoDB" id="112950at2759"/>
<evidence type="ECO:0000256" key="1">
    <source>
        <dbReference type="SAM" id="Phobius"/>
    </source>
</evidence>
<feature type="transmembrane region" description="Helical" evidence="1">
    <location>
        <begin position="218"/>
        <end position="241"/>
    </location>
</feature>
<organism evidence="3 4">
    <name type="scientific">Pythium oligandrum</name>
    <name type="common">Mycoparasitic fungus</name>
    <dbReference type="NCBI Taxonomy" id="41045"/>
    <lineage>
        <taxon>Eukaryota</taxon>
        <taxon>Sar</taxon>
        <taxon>Stramenopiles</taxon>
        <taxon>Oomycota</taxon>
        <taxon>Peronosporomycetes</taxon>
        <taxon>Pythiales</taxon>
        <taxon>Pythiaceae</taxon>
        <taxon>Pythium</taxon>
    </lineage>
</organism>
<dbReference type="InterPro" id="IPR058256">
    <property type="entry name" value="WLGC"/>
</dbReference>
<evidence type="ECO:0000313" key="3">
    <source>
        <dbReference type="EMBL" id="TMW57750.1"/>
    </source>
</evidence>
<keyword evidence="1" id="KW-1133">Transmembrane helix</keyword>
<gene>
    <name evidence="3" type="ORF">Poli38472_014353</name>
</gene>
<feature type="transmembrane region" description="Helical" evidence="1">
    <location>
        <begin position="158"/>
        <end position="180"/>
    </location>
</feature>
<evidence type="ECO:0000313" key="4">
    <source>
        <dbReference type="Proteomes" id="UP000794436"/>
    </source>
</evidence>
<dbReference type="InterPro" id="IPR032675">
    <property type="entry name" value="LRR_dom_sf"/>
</dbReference>
<evidence type="ECO:0000259" key="2">
    <source>
        <dbReference type="Pfam" id="PF26605"/>
    </source>
</evidence>
<dbReference type="Proteomes" id="UP000794436">
    <property type="component" value="Unassembled WGS sequence"/>
</dbReference>
<dbReference type="EMBL" id="SPLM01000114">
    <property type="protein sequence ID" value="TMW57750.1"/>
    <property type="molecule type" value="Genomic_DNA"/>
</dbReference>
<comment type="caution">
    <text evidence="3">The sequence shown here is derived from an EMBL/GenBank/DDBJ whole genome shotgun (WGS) entry which is preliminary data.</text>
</comment>
<keyword evidence="4" id="KW-1185">Reference proteome</keyword>
<dbReference type="Pfam" id="PF26605">
    <property type="entry name" value="WLGC"/>
    <property type="match status" value="1"/>
</dbReference>
<feature type="transmembrane region" description="Helical" evidence="1">
    <location>
        <begin position="186"/>
        <end position="206"/>
    </location>
</feature>
<reference evidence="3" key="1">
    <citation type="submission" date="2019-03" db="EMBL/GenBank/DDBJ databases">
        <title>Long read genome sequence of the mycoparasitic Pythium oligandrum ATCC 38472 isolated from sugarbeet rhizosphere.</title>
        <authorList>
            <person name="Gaulin E."/>
        </authorList>
    </citation>
    <scope>NUCLEOTIDE SEQUENCE</scope>
    <source>
        <strain evidence="3">ATCC 38472_TT</strain>
    </source>
</reference>
<protein>
    <recommendedName>
        <fullName evidence="2">WLGC domain-containing protein</fullName>
    </recommendedName>
</protein>
<sequence length="550" mass="61615">MQAVCSWARRFHQIFGPLGIVMLLVFAISGCWTVFLVTLSLFPNEVANYLMETGTLDRGNFWQLQKSNPQITGVSVFVLLFVALCYFYLFMTVAVVAFPSSSRRVAVDTPPGPGVRSISRYHLHRLATHVPAQLQRHFSKLASFHGELTMQSGRYRKIWNVFMEIPEIILQSISFAQYMYEGLQEPLVLGYAALMGLNCFIIFYNVEFGWRAHAFHEIVSDAILDVVFAVFFPAIVLFYSVNSFRGDLESIKLRQKYFPPQDFERSGQLYAEAEPIATFTSGVIINTGVQVFPPWTVDTFANLDTLHIEGKRLINNLVTVPANLFSRMSRLRTLYLVNHPGLIEFPSLVGLRSLETMYLTQIEQITAIPSLEGLPALKTFGFTSMPFLAALPELTPLKPTLKTLVIQTSALCCSGYLDPVGACNVSHPDCELPPWGFDSRRCLPTDGGTQLMISNASRAIIQPFIDAHKVCDEATSLAFQEERRAFVPGQQDECEGVLYRHCFAGICYNPDLQEVRCVNDSRVIAMRKEVIARGGDCDTDNEAWLGCGTS</sequence>
<accession>A0A8K1FBY6</accession>
<feature type="transmembrane region" description="Helical" evidence="1">
    <location>
        <begin position="20"/>
        <end position="42"/>
    </location>
</feature>
<dbReference type="AlphaFoldDB" id="A0A8K1FBY6"/>
<name>A0A8K1FBY6_PYTOL</name>
<keyword evidence="1" id="KW-0812">Transmembrane</keyword>
<keyword evidence="1" id="KW-0472">Membrane</keyword>
<feature type="transmembrane region" description="Helical" evidence="1">
    <location>
        <begin position="74"/>
        <end position="98"/>
    </location>
</feature>
<proteinExistence type="predicted"/>
<dbReference type="SUPFAM" id="SSF52058">
    <property type="entry name" value="L domain-like"/>
    <property type="match status" value="1"/>
</dbReference>
<dbReference type="Gene3D" id="3.80.10.10">
    <property type="entry name" value="Ribonuclease Inhibitor"/>
    <property type="match status" value="1"/>
</dbReference>